<evidence type="ECO:0000313" key="3">
    <source>
        <dbReference type="Proteomes" id="UP000238426"/>
    </source>
</evidence>
<proteinExistence type="predicted"/>
<feature type="domain" description="DUF4382" evidence="1">
    <location>
        <begin position="2"/>
        <end position="142"/>
    </location>
</feature>
<dbReference type="InterPro" id="IPR025491">
    <property type="entry name" value="DUF4382"/>
</dbReference>
<evidence type="ECO:0000313" key="2">
    <source>
        <dbReference type="EMBL" id="PSG90930.1"/>
    </source>
</evidence>
<dbReference type="Pfam" id="PF14321">
    <property type="entry name" value="DUF4382"/>
    <property type="match status" value="1"/>
</dbReference>
<dbReference type="Pfam" id="PF13620">
    <property type="entry name" value="CarboxypepD_reg"/>
    <property type="match status" value="1"/>
</dbReference>
<reference evidence="2 3" key="1">
    <citation type="submission" date="2018-03" db="EMBL/GenBank/DDBJ databases">
        <title>Mesoflavibacter sp. HG37 and Mesoflavibacter sp. HG96 sp.nov., two marine bacteria isolated from seawater of Western Pacific Ocean.</title>
        <authorList>
            <person name="Cheng H."/>
            <person name="Wu Y.-H."/>
            <person name="Guo L.-L."/>
            <person name="Xu X.-W."/>
        </authorList>
    </citation>
    <scope>NUCLEOTIDE SEQUENCE [LARGE SCALE GENOMIC DNA]</scope>
    <source>
        <strain evidence="2 3">KCTC 32269</strain>
    </source>
</reference>
<protein>
    <recommendedName>
        <fullName evidence="1">DUF4382 domain-containing protein</fullName>
    </recommendedName>
</protein>
<evidence type="ECO:0000259" key="1">
    <source>
        <dbReference type="Pfam" id="PF14321"/>
    </source>
</evidence>
<gene>
    <name evidence="2" type="ORF">C7H52_04335</name>
</gene>
<sequence length="236" mass="25264">MSVKLVDAPGDYEHVYVDVEDIMIKVNDDSEDDSGWISINAINPGIYDLLELTGGINVLLADDYEIPSGTLNQIRLILGTDNSVVIDGQTYPLNTPSAQQSGLKIKVNQPVLPNISYTFLLDFDVDASVVLAPDTSNINLKPVINASVEAETGVISGTIDNFDTLQSQVLIEATNGIETISTYANDLGEYVLVGLPSGTYTVTAYADSSLGFPDVIVTNVTVEVGQTTTLDPITFQ</sequence>
<name>A0A2T1NET5_9FLAO</name>
<dbReference type="Proteomes" id="UP000238426">
    <property type="component" value="Unassembled WGS sequence"/>
</dbReference>
<organism evidence="2 3">
    <name type="scientific">Aurantibacter aestuarii</name>
    <dbReference type="NCBI Taxonomy" id="1266046"/>
    <lineage>
        <taxon>Bacteria</taxon>
        <taxon>Pseudomonadati</taxon>
        <taxon>Bacteroidota</taxon>
        <taxon>Flavobacteriia</taxon>
        <taxon>Flavobacteriales</taxon>
        <taxon>Flavobacteriaceae</taxon>
        <taxon>Aurantibacter</taxon>
    </lineage>
</organism>
<accession>A0A2T1NET5</accession>
<dbReference type="InterPro" id="IPR013784">
    <property type="entry name" value="Carb-bd-like_fold"/>
</dbReference>
<keyword evidence="3" id="KW-1185">Reference proteome</keyword>
<dbReference type="OrthoDB" id="2111471at2"/>
<dbReference type="AlphaFoldDB" id="A0A2T1NET5"/>
<dbReference type="SUPFAM" id="SSF49452">
    <property type="entry name" value="Starch-binding domain-like"/>
    <property type="match status" value="1"/>
</dbReference>
<dbReference type="EMBL" id="PXOQ01000007">
    <property type="protein sequence ID" value="PSG90930.1"/>
    <property type="molecule type" value="Genomic_DNA"/>
</dbReference>
<dbReference type="Gene3D" id="2.60.40.1120">
    <property type="entry name" value="Carboxypeptidase-like, regulatory domain"/>
    <property type="match status" value="1"/>
</dbReference>
<comment type="caution">
    <text evidence="2">The sequence shown here is derived from an EMBL/GenBank/DDBJ whole genome shotgun (WGS) entry which is preliminary data.</text>
</comment>
<dbReference type="GO" id="GO:0030246">
    <property type="term" value="F:carbohydrate binding"/>
    <property type="evidence" value="ECO:0007669"/>
    <property type="project" value="InterPro"/>
</dbReference>